<dbReference type="Ensembl" id="ENSPMET00000010548.1">
    <property type="protein sequence ID" value="ENSPMEP00000003623.1"/>
    <property type="gene ID" value="ENSPMEG00000004820.1"/>
</dbReference>
<dbReference type="GO" id="GO:0003714">
    <property type="term" value="F:transcription corepressor activity"/>
    <property type="evidence" value="ECO:0007669"/>
    <property type="project" value="InterPro"/>
</dbReference>
<keyword evidence="2" id="KW-0732">Signal</keyword>
<feature type="signal peptide" evidence="2">
    <location>
        <begin position="1"/>
        <end position="32"/>
    </location>
</feature>
<dbReference type="InterPro" id="IPR022709">
    <property type="entry name" value="SCAI"/>
</dbReference>
<sequence>RSCSGLFCTHPRQGASPRFFTTILILLFGCRGEKGTGPSGRSAEDDIPLGERKTVTDFCYLLDKSKQLFNGLRYVQHPGLKGSITGPLYFHLRTSETSYLNEAFSFYSAIRQRSYYYQVNKEDRPELVVKKLRYYARYIVVCLLLNKMDLVKVLVKELSEEIEDYTQRFNTEDQLEWNLVLQEVAAFIEADPAVVLNDNNSVLVTSNRLQDGSVPPLEQGMVVGQLVLADALIVGNCNNQVKFSELTVDMFRMLQALEREPVNLATQTSKQATLVGFWLNVFTGKQELPANSVLLVYLSATGVFPRCTGESDGDWTGSRSEPGSDACFCRSLHPGDLFPFTRKPLFIIVDSSNSTAYKNFSNLFGQPLVCLLSPTVYPKSVQDQSQRGSLFTLFLYSPLLGFSSVCGLSSVRRGLWERAQDFLRKVFRDIGQMLTRSRSIDQAFLQFFGDEFLRLLLIRFVFCSAALRLHKLFRESRSFPESYPELPKQDTVESGLLQKQVLELAAMLDVQSLFWDDSLESY</sequence>
<reference evidence="3" key="2">
    <citation type="submission" date="2025-09" db="UniProtKB">
        <authorList>
            <consortium name="Ensembl"/>
        </authorList>
    </citation>
    <scope>IDENTIFICATION</scope>
</reference>
<feature type="chain" id="PRO_5017269810" description="Suppressor of cancer cell invasion" evidence="2">
    <location>
        <begin position="33"/>
        <end position="522"/>
    </location>
</feature>
<dbReference type="GO" id="GO:0006351">
    <property type="term" value="P:DNA-templated transcription"/>
    <property type="evidence" value="ECO:0007669"/>
    <property type="project" value="InterPro"/>
</dbReference>
<organism evidence="3 4">
    <name type="scientific">Poecilia mexicana</name>
    <dbReference type="NCBI Taxonomy" id="48701"/>
    <lineage>
        <taxon>Eukaryota</taxon>
        <taxon>Metazoa</taxon>
        <taxon>Chordata</taxon>
        <taxon>Craniata</taxon>
        <taxon>Vertebrata</taxon>
        <taxon>Euteleostomi</taxon>
        <taxon>Actinopterygii</taxon>
        <taxon>Neopterygii</taxon>
        <taxon>Teleostei</taxon>
        <taxon>Neoteleostei</taxon>
        <taxon>Acanthomorphata</taxon>
        <taxon>Ovalentaria</taxon>
        <taxon>Atherinomorphae</taxon>
        <taxon>Cyprinodontiformes</taxon>
        <taxon>Poeciliidae</taxon>
        <taxon>Poeciliinae</taxon>
        <taxon>Poecilia</taxon>
    </lineage>
</organism>
<evidence type="ECO:0000256" key="2">
    <source>
        <dbReference type="SAM" id="SignalP"/>
    </source>
</evidence>
<reference evidence="3" key="1">
    <citation type="submission" date="2025-08" db="UniProtKB">
        <authorList>
            <consortium name="Ensembl"/>
        </authorList>
    </citation>
    <scope>IDENTIFICATION</scope>
</reference>
<dbReference type="Proteomes" id="UP000261480">
    <property type="component" value="Unplaced"/>
</dbReference>
<feature type="coiled-coil region" evidence="1">
    <location>
        <begin position="148"/>
        <end position="175"/>
    </location>
</feature>
<keyword evidence="1" id="KW-0175">Coiled coil</keyword>
<evidence type="ECO:0000313" key="3">
    <source>
        <dbReference type="Ensembl" id="ENSPMEP00000003623.1"/>
    </source>
</evidence>
<name>A0A3B3WLE4_9TELE</name>
<dbReference type="Pfam" id="PF12070">
    <property type="entry name" value="SCAI"/>
    <property type="match status" value="2"/>
</dbReference>
<evidence type="ECO:0000313" key="4">
    <source>
        <dbReference type="Proteomes" id="UP000261480"/>
    </source>
</evidence>
<dbReference type="AlphaFoldDB" id="A0A3B3WLE4"/>
<dbReference type="PANTHER" id="PTHR21243">
    <property type="entry name" value="PROTEIN SCAI"/>
    <property type="match status" value="1"/>
</dbReference>
<evidence type="ECO:0008006" key="5">
    <source>
        <dbReference type="Google" id="ProtNLM"/>
    </source>
</evidence>
<proteinExistence type="predicted"/>
<keyword evidence="4" id="KW-1185">Reference proteome</keyword>
<protein>
    <recommendedName>
        <fullName evidence="5">Suppressor of cancer cell invasion</fullName>
    </recommendedName>
</protein>
<accession>A0A3B3WLE4</accession>
<evidence type="ECO:0000256" key="1">
    <source>
        <dbReference type="SAM" id="Coils"/>
    </source>
</evidence>
<dbReference type="STRING" id="48701.ENSPMEP00000003623"/>